<feature type="compositionally biased region" description="Basic and acidic residues" evidence="1">
    <location>
        <begin position="35"/>
        <end position="52"/>
    </location>
</feature>
<evidence type="ECO:0000313" key="3">
    <source>
        <dbReference type="Proteomes" id="UP001434883"/>
    </source>
</evidence>
<evidence type="ECO:0000313" key="2">
    <source>
        <dbReference type="EMBL" id="MEQ2201265.1"/>
    </source>
</evidence>
<gene>
    <name evidence="2" type="ORF">XENOCAPTIV_009971</name>
</gene>
<proteinExistence type="predicted"/>
<protein>
    <submittedName>
        <fullName evidence="2">Uncharacterized protein</fullName>
    </submittedName>
</protein>
<keyword evidence="3" id="KW-1185">Reference proteome</keyword>
<organism evidence="2 3">
    <name type="scientific">Xenoophorus captivus</name>
    <dbReference type="NCBI Taxonomy" id="1517983"/>
    <lineage>
        <taxon>Eukaryota</taxon>
        <taxon>Metazoa</taxon>
        <taxon>Chordata</taxon>
        <taxon>Craniata</taxon>
        <taxon>Vertebrata</taxon>
        <taxon>Euteleostomi</taxon>
        <taxon>Actinopterygii</taxon>
        <taxon>Neopterygii</taxon>
        <taxon>Teleostei</taxon>
        <taxon>Neoteleostei</taxon>
        <taxon>Acanthomorphata</taxon>
        <taxon>Ovalentaria</taxon>
        <taxon>Atherinomorphae</taxon>
        <taxon>Cyprinodontiformes</taxon>
        <taxon>Goodeidae</taxon>
        <taxon>Xenoophorus</taxon>
    </lineage>
</organism>
<sequence>MTGWFRDVDERASMKIACKMTTVSACCQTNRYTHQQRDRERGNRDGNKKEEHNLPCMNFCWRALTGDYMFKRSYATSFGQGFSALFLLTCRSVTCMCLFMHQQKKQGGGGG</sequence>
<feature type="region of interest" description="Disordered" evidence="1">
    <location>
        <begin position="33"/>
        <end position="52"/>
    </location>
</feature>
<accession>A0ABV0QZJ2</accession>
<name>A0ABV0QZJ2_9TELE</name>
<dbReference type="Proteomes" id="UP001434883">
    <property type="component" value="Unassembled WGS sequence"/>
</dbReference>
<reference evidence="2 3" key="1">
    <citation type="submission" date="2021-06" db="EMBL/GenBank/DDBJ databases">
        <authorList>
            <person name="Palmer J.M."/>
        </authorList>
    </citation>
    <scope>NUCLEOTIDE SEQUENCE [LARGE SCALE GENOMIC DNA]</scope>
    <source>
        <strain evidence="2 3">XC_2019</strain>
        <tissue evidence="2">Muscle</tissue>
    </source>
</reference>
<evidence type="ECO:0000256" key="1">
    <source>
        <dbReference type="SAM" id="MobiDB-lite"/>
    </source>
</evidence>
<comment type="caution">
    <text evidence="2">The sequence shown here is derived from an EMBL/GenBank/DDBJ whole genome shotgun (WGS) entry which is preliminary data.</text>
</comment>
<dbReference type="EMBL" id="JAHRIN010027418">
    <property type="protein sequence ID" value="MEQ2201265.1"/>
    <property type="molecule type" value="Genomic_DNA"/>
</dbReference>